<feature type="region of interest" description="Disordered" evidence="1">
    <location>
        <begin position="644"/>
        <end position="756"/>
    </location>
</feature>
<name>A0A5C3L5V9_COPMA</name>
<keyword evidence="4" id="KW-1185">Reference proteome</keyword>
<evidence type="ECO:0000256" key="2">
    <source>
        <dbReference type="SAM" id="Phobius"/>
    </source>
</evidence>
<sequence>MTAYYPADTSPSQNDQNVHFPAFPSAGSSMQYPEIETRSFTLEGSILTLKCAALPQWQTRTSVDLLDISHSVDKSGSGPPEERRQFNHVFRENLNHDQLVEHMKVCFLSFINVTVYFPDPFTRHQSAPATSLRLLFLNDLPGSDSKSEQPPGLRERPVALGLSTIDYFVKELGVSPIFIAAVTTDPWVIHSGNSSFHKRDNEKSDRIDGFYRFSGGFNTNQLSSNVWFSHTASKETGYRMSTYLIRSCPAPVKTSILYAAQNNVELRAKLLRTLAIDAFLAEGSTHAWGKEFLLLRETLVKFEHSEMNRPLDQRSGNAAETVRSLHVLSQNFHILQEDLKEVIDRLEYLKKLFGMIHAIGHNHDDSRTLADNLAFAGSTSTEDSLDYLSSKVSAWKGWTQNYVDRTSILINMLFNFSNQWDNQTNLNVAEYTRKIAVVTQRDSSSMIAMAAVTMFFLPGAFVSALFSMVFFEAKPDHNGQVSLAASSQVWLFPAITIPLTILVFALWHLLRTNHNRTHASVIDGHGGAGSDLSFGRIVNSVRSRVPVTLPMRVAPDLGRYYTPYMDSPPVYMHPPTSIQPVGIPPAPTQVTYANARRDERVTAGSAYNYSGGVMGIQAPIPMIPPQSPIIQMGPQPATRYVYDSSRRDERLVPNAGGDDYGYGHRYEYPTAGPTVVIQPARSESRSRSRSRRRRHRSRSRSPRTHRPRTISPRPVSRAPSPEIIHIPQMIQTPPTVYEPPYPAYSPNPYRDQWDGRAAPQAPTTVIYVGSPFPGHAPPTTSGVTEAASSAPGPSRGQTSHAGSKDQNPPQESEKVEE</sequence>
<feature type="compositionally biased region" description="Pro residues" evidence="1">
    <location>
        <begin position="736"/>
        <end position="745"/>
    </location>
</feature>
<dbReference type="AlphaFoldDB" id="A0A5C3L5V9"/>
<reference evidence="3 4" key="1">
    <citation type="journal article" date="2019" name="Nat. Ecol. Evol.">
        <title>Megaphylogeny resolves global patterns of mushroom evolution.</title>
        <authorList>
            <person name="Varga T."/>
            <person name="Krizsan K."/>
            <person name="Foldi C."/>
            <person name="Dima B."/>
            <person name="Sanchez-Garcia M."/>
            <person name="Sanchez-Ramirez S."/>
            <person name="Szollosi G.J."/>
            <person name="Szarkandi J.G."/>
            <person name="Papp V."/>
            <person name="Albert L."/>
            <person name="Andreopoulos W."/>
            <person name="Angelini C."/>
            <person name="Antonin V."/>
            <person name="Barry K.W."/>
            <person name="Bougher N.L."/>
            <person name="Buchanan P."/>
            <person name="Buyck B."/>
            <person name="Bense V."/>
            <person name="Catcheside P."/>
            <person name="Chovatia M."/>
            <person name="Cooper J."/>
            <person name="Damon W."/>
            <person name="Desjardin D."/>
            <person name="Finy P."/>
            <person name="Geml J."/>
            <person name="Haridas S."/>
            <person name="Hughes K."/>
            <person name="Justo A."/>
            <person name="Karasinski D."/>
            <person name="Kautmanova I."/>
            <person name="Kiss B."/>
            <person name="Kocsube S."/>
            <person name="Kotiranta H."/>
            <person name="LaButti K.M."/>
            <person name="Lechner B.E."/>
            <person name="Liimatainen K."/>
            <person name="Lipzen A."/>
            <person name="Lukacs Z."/>
            <person name="Mihaltcheva S."/>
            <person name="Morgado L.N."/>
            <person name="Niskanen T."/>
            <person name="Noordeloos M.E."/>
            <person name="Ohm R.A."/>
            <person name="Ortiz-Santana B."/>
            <person name="Ovrebo C."/>
            <person name="Racz N."/>
            <person name="Riley R."/>
            <person name="Savchenko A."/>
            <person name="Shiryaev A."/>
            <person name="Soop K."/>
            <person name="Spirin V."/>
            <person name="Szebenyi C."/>
            <person name="Tomsovsky M."/>
            <person name="Tulloss R.E."/>
            <person name="Uehling J."/>
            <person name="Grigoriev I.V."/>
            <person name="Vagvolgyi C."/>
            <person name="Papp T."/>
            <person name="Martin F.M."/>
            <person name="Miettinen O."/>
            <person name="Hibbett D.S."/>
            <person name="Nagy L.G."/>
        </authorList>
    </citation>
    <scope>NUCLEOTIDE SEQUENCE [LARGE SCALE GENOMIC DNA]</scope>
    <source>
        <strain evidence="3 4">CBS 121175</strain>
    </source>
</reference>
<feature type="transmembrane region" description="Helical" evidence="2">
    <location>
        <begin position="490"/>
        <end position="510"/>
    </location>
</feature>
<evidence type="ECO:0008006" key="5">
    <source>
        <dbReference type="Google" id="ProtNLM"/>
    </source>
</evidence>
<evidence type="ECO:0000313" key="4">
    <source>
        <dbReference type="Proteomes" id="UP000307440"/>
    </source>
</evidence>
<dbReference type="Proteomes" id="UP000307440">
    <property type="component" value="Unassembled WGS sequence"/>
</dbReference>
<keyword evidence="2" id="KW-0472">Membrane</keyword>
<dbReference type="EMBL" id="ML210164">
    <property type="protein sequence ID" value="TFK27526.1"/>
    <property type="molecule type" value="Genomic_DNA"/>
</dbReference>
<protein>
    <recommendedName>
        <fullName evidence="5">Cora-domain-containing protein</fullName>
    </recommendedName>
</protein>
<accession>A0A5C3L5V9</accession>
<feature type="compositionally biased region" description="Polar residues" evidence="1">
    <location>
        <begin position="778"/>
        <end position="787"/>
    </location>
</feature>
<gene>
    <name evidence="3" type="ORF">FA15DRAFT_692488</name>
</gene>
<dbReference type="Gene3D" id="1.20.58.340">
    <property type="entry name" value="Magnesium transport protein CorA, transmembrane region"/>
    <property type="match status" value="1"/>
</dbReference>
<organism evidence="3 4">
    <name type="scientific">Coprinopsis marcescibilis</name>
    <name type="common">Agaric fungus</name>
    <name type="synonym">Psathyrella marcescibilis</name>
    <dbReference type="NCBI Taxonomy" id="230819"/>
    <lineage>
        <taxon>Eukaryota</taxon>
        <taxon>Fungi</taxon>
        <taxon>Dikarya</taxon>
        <taxon>Basidiomycota</taxon>
        <taxon>Agaricomycotina</taxon>
        <taxon>Agaricomycetes</taxon>
        <taxon>Agaricomycetidae</taxon>
        <taxon>Agaricales</taxon>
        <taxon>Agaricineae</taxon>
        <taxon>Psathyrellaceae</taxon>
        <taxon>Coprinopsis</taxon>
    </lineage>
</organism>
<keyword evidence="2" id="KW-1133">Transmembrane helix</keyword>
<evidence type="ECO:0000313" key="3">
    <source>
        <dbReference type="EMBL" id="TFK27526.1"/>
    </source>
</evidence>
<keyword evidence="2" id="KW-0812">Transmembrane</keyword>
<feature type="compositionally biased region" description="Polar residues" evidence="1">
    <location>
        <begin position="795"/>
        <end position="810"/>
    </location>
</feature>
<proteinExistence type="predicted"/>
<feature type="compositionally biased region" description="Basic residues" evidence="1">
    <location>
        <begin position="687"/>
        <end position="708"/>
    </location>
</feature>
<feature type="region of interest" description="Disordered" evidence="1">
    <location>
        <begin position="768"/>
        <end position="817"/>
    </location>
</feature>
<dbReference type="OrthoDB" id="2866354at2759"/>
<feature type="transmembrane region" description="Helical" evidence="2">
    <location>
        <begin position="447"/>
        <end position="470"/>
    </location>
</feature>
<evidence type="ECO:0000256" key="1">
    <source>
        <dbReference type="SAM" id="MobiDB-lite"/>
    </source>
</evidence>